<keyword evidence="2" id="KW-1185">Reference proteome</keyword>
<sequence>MSGSGTQPPTGWQEVYKHESGTKPSNMKVYILALAVVSRVAGHSWLDCIGRAETKYAGFDQFFTPDFYDKYCIGYPRAYPGRMNRDINTLFTYSVLDRIPTTNVCPTQEKAYSRQFPMAKVKAGETIKLWYEMDNHLSPETQVHLWSYGIPGKELVKYSEQTEKTHVFQHTFATSANCFDTHNVNTFCWAYWQVPSDWKTGNYSFVWNWRWDRNANGEEYNSCFDLDVTGNDLSYVTPTLPPTPTPISPSPTSHARKCRAKTPLT</sequence>
<accession>A0ACC2SRX9</accession>
<proteinExistence type="predicted"/>
<gene>
    <name evidence="1" type="ORF">DSO57_1022914</name>
</gene>
<evidence type="ECO:0000313" key="1">
    <source>
        <dbReference type="EMBL" id="KAJ9065138.1"/>
    </source>
</evidence>
<name>A0ACC2SRX9_9FUNG</name>
<reference evidence="1" key="1">
    <citation type="submission" date="2022-04" db="EMBL/GenBank/DDBJ databases">
        <title>Genome of the entomopathogenic fungus Entomophthora muscae.</title>
        <authorList>
            <person name="Elya C."/>
            <person name="Lovett B.R."/>
            <person name="Lee E."/>
            <person name="Macias A.M."/>
            <person name="Hajek A.E."/>
            <person name="De Bivort B.L."/>
            <person name="Kasson M.T."/>
            <person name="De Fine Licht H.H."/>
            <person name="Stajich J.E."/>
        </authorList>
    </citation>
    <scope>NUCLEOTIDE SEQUENCE</scope>
    <source>
        <strain evidence="1">Berkeley</strain>
    </source>
</reference>
<comment type="caution">
    <text evidence="1">The sequence shown here is derived from an EMBL/GenBank/DDBJ whole genome shotgun (WGS) entry which is preliminary data.</text>
</comment>
<dbReference type="Proteomes" id="UP001165960">
    <property type="component" value="Unassembled WGS sequence"/>
</dbReference>
<organism evidence="1 2">
    <name type="scientific">Entomophthora muscae</name>
    <dbReference type="NCBI Taxonomy" id="34485"/>
    <lineage>
        <taxon>Eukaryota</taxon>
        <taxon>Fungi</taxon>
        <taxon>Fungi incertae sedis</taxon>
        <taxon>Zoopagomycota</taxon>
        <taxon>Entomophthoromycotina</taxon>
        <taxon>Entomophthoromycetes</taxon>
        <taxon>Entomophthorales</taxon>
        <taxon>Entomophthoraceae</taxon>
        <taxon>Entomophthora</taxon>
    </lineage>
</organism>
<evidence type="ECO:0000313" key="2">
    <source>
        <dbReference type="Proteomes" id="UP001165960"/>
    </source>
</evidence>
<dbReference type="EMBL" id="QTSX02004377">
    <property type="protein sequence ID" value="KAJ9065138.1"/>
    <property type="molecule type" value="Genomic_DNA"/>
</dbReference>
<protein>
    <submittedName>
        <fullName evidence="1">Uncharacterized protein</fullName>
    </submittedName>
</protein>